<dbReference type="InterPro" id="IPR001387">
    <property type="entry name" value="Cro/C1-type_HTH"/>
</dbReference>
<feature type="domain" description="HTH cro/C1-type" evidence="1">
    <location>
        <begin position="34"/>
        <end position="88"/>
    </location>
</feature>
<dbReference type="AlphaFoldDB" id="A0A0G0WN04"/>
<protein>
    <submittedName>
        <fullName evidence="2">Helix-turn-helix domain protein</fullName>
    </submittedName>
</protein>
<sequence>MSNWKVLEKELLTDPTTKKEFDKLAPRYAVISQLINARIKNKMTQMDVAKKIGTKQSAIARLESGNINPSLEFLQRIAQVMGYKLTINLSK</sequence>
<gene>
    <name evidence="2" type="ORF">UU67_C0007G0020</name>
</gene>
<evidence type="ECO:0000259" key="1">
    <source>
        <dbReference type="PROSITE" id="PS50943"/>
    </source>
</evidence>
<proteinExistence type="predicted"/>
<name>A0A0G0WN04_9BACT</name>
<dbReference type="GO" id="GO:0003677">
    <property type="term" value="F:DNA binding"/>
    <property type="evidence" value="ECO:0007669"/>
    <property type="project" value="InterPro"/>
</dbReference>
<reference evidence="2 3" key="1">
    <citation type="journal article" date="2015" name="Nature">
        <title>rRNA introns, odd ribosomes, and small enigmatic genomes across a large radiation of phyla.</title>
        <authorList>
            <person name="Brown C.T."/>
            <person name="Hug L.A."/>
            <person name="Thomas B.C."/>
            <person name="Sharon I."/>
            <person name="Castelle C.J."/>
            <person name="Singh A."/>
            <person name="Wilkins M.J."/>
            <person name="Williams K.H."/>
            <person name="Banfield J.F."/>
        </authorList>
    </citation>
    <scope>NUCLEOTIDE SEQUENCE [LARGE SCALE GENOMIC DNA]</scope>
</reference>
<dbReference type="PROSITE" id="PS50943">
    <property type="entry name" value="HTH_CROC1"/>
    <property type="match status" value="1"/>
</dbReference>
<accession>A0A0G0WN04</accession>
<comment type="caution">
    <text evidence="2">The sequence shown here is derived from an EMBL/GenBank/DDBJ whole genome shotgun (WGS) entry which is preliminary data.</text>
</comment>
<dbReference type="SMART" id="SM00530">
    <property type="entry name" value="HTH_XRE"/>
    <property type="match status" value="1"/>
</dbReference>
<dbReference type="Gene3D" id="1.10.260.40">
    <property type="entry name" value="lambda repressor-like DNA-binding domains"/>
    <property type="match status" value="1"/>
</dbReference>
<evidence type="ECO:0000313" key="3">
    <source>
        <dbReference type="Proteomes" id="UP000034753"/>
    </source>
</evidence>
<dbReference type="SUPFAM" id="SSF47413">
    <property type="entry name" value="lambda repressor-like DNA-binding domains"/>
    <property type="match status" value="1"/>
</dbReference>
<dbReference type="EMBL" id="LCBN01000007">
    <property type="protein sequence ID" value="KKS14139.1"/>
    <property type="molecule type" value="Genomic_DNA"/>
</dbReference>
<evidence type="ECO:0000313" key="2">
    <source>
        <dbReference type="EMBL" id="KKS14139.1"/>
    </source>
</evidence>
<organism evidence="2 3">
    <name type="scientific">Candidatus Daviesbacteria bacterium GW2011_GWB1_41_5</name>
    <dbReference type="NCBI Taxonomy" id="1618429"/>
    <lineage>
        <taxon>Bacteria</taxon>
        <taxon>Candidatus Daviesiibacteriota</taxon>
    </lineage>
</organism>
<dbReference type="InterPro" id="IPR010982">
    <property type="entry name" value="Lambda_DNA-bd_dom_sf"/>
</dbReference>
<dbReference type="Proteomes" id="UP000034753">
    <property type="component" value="Unassembled WGS sequence"/>
</dbReference>
<dbReference type="CDD" id="cd00093">
    <property type="entry name" value="HTH_XRE"/>
    <property type="match status" value="1"/>
</dbReference>
<dbReference type="Pfam" id="PF01381">
    <property type="entry name" value="HTH_3"/>
    <property type="match status" value="1"/>
</dbReference>